<dbReference type="InterPro" id="IPR000572">
    <property type="entry name" value="OxRdtase_Mopterin-bd_dom"/>
</dbReference>
<keyword evidence="6" id="KW-0812">Transmembrane</keyword>
<evidence type="ECO:0000256" key="2">
    <source>
        <dbReference type="ARBA" id="ARBA00022553"/>
    </source>
</evidence>
<evidence type="ECO:0000313" key="9">
    <source>
        <dbReference type="Proteomes" id="UP000245423"/>
    </source>
</evidence>
<feature type="domain" description="FMN-binding" evidence="7">
    <location>
        <begin position="84"/>
        <end position="175"/>
    </location>
</feature>
<evidence type="ECO:0000256" key="1">
    <source>
        <dbReference type="ARBA" id="ARBA00022448"/>
    </source>
</evidence>
<dbReference type="Pfam" id="PF04205">
    <property type="entry name" value="FMN_bind"/>
    <property type="match status" value="1"/>
</dbReference>
<keyword evidence="4" id="KW-0288">FMN</keyword>
<dbReference type="PANTHER" id="PTHR36118:SF1">
    <property type="entry name" value="ION-TRANSLOCATING OXIDOREDUCTASE COMPLEX SUBUNIT G"/>
    <property type="match status" value="1"/>
</dbReference>
<keyword evidence="5" id="KW-0249">Electron transport</keyword>
<dbReference type="Gene3D" id="3.90.420.10">
    <property type="entry name" value="Oxidoreductase, molybdopterin-binding domain"/>
    <property type="match status" value="1"/>
</dbReference>
<proteinExistence type="predicted"/>
<feature type="transmembrane region" description="Helical" evidence="6">
    <location>
        <begin position="7"/>
        <end position="25"/>
    </location>
</feature>
<dbReference type="OrthoDB" id="1704220at2"/>
<dbReference type="PANTHER" id="PTHR36118">
    <property type="entry name" value="ION-TRANSLOCATING OXIDOREDUCTASE COMPLEX SUBUNIT G"/>
    <property type="match status" value="1"/>
</dbReference>
<name>M1ZFP0_9FIRM</name>
<dbReference type="InterPro" id="IPR036374">
    <property type="entry name" value="OxRdtase_Mopterin-bd_sf"/>
</dbReference>
<gene>
    <name evidence="8" type="ORF">CUESP1_2118</name>
</gene>
<keyword evidence="9" id="KW-1185">Reference proteome</keyword>
<organism evidence="8 9">
    <name type="scientific">[Clostridium] ultunense Esp</name>
    <dbReference type="NCBI Taxonomy" id="1288971"/>
    <lineage>
        <taxon>Bacteria</taxon>
        <taxon>Bacillati</taxon>
        <taxon>Bacillota</taxon>
        <taxon>Tissierellia</taxon>
        <taxon>Tissierellales</taxon>
        <taxon>Tepidimicrobiaceae</taxon>
        <taxon>Schnuerera</taxon>
    </lineage>
</organism>
<dbReference type="GO" id="GO:0010181">
    <property type="term" value="F:FMN binding"/>
    <property type="evidence" value="ECO:0007669"/>
    <property type="project" value="InterPro"/>
</dbReference>
<dbReference type="EMBL" id="LT669839">
    <property type="protein sequence ID" value="SHD77474.1"/>
    <property type="molecule type" value="Genomic_DNA"/>
</dbReference>
<dbReference type="GO" id="GO:0005886">
    <property type="term" value="C:plasma membrane"/>
    <property type="evidence" value="ECO:0007669"/>
    <property type="project" value="InterPro"/>
</dbReference>
<dbReference type="Pfam" id="PF00174">
    <property type="entry name" value="Oxidored_molyb"/>
    <property type="match status" value="1"/>
</dbReference>
<evidence type="ECO:0000256" key="6">
    <source>
        <dbReference type="SAM" id="Phobius"/>
    </source>
</evidence>
<dbReference type="GO" id="GO:0009055">
    <property type="term" value="F:electron transfer activity"/>
    <property type="evidence" value="ECO:0007669"/>
    <property type="project" value="InterPro"/>
</dbReference>
<keyword evidence="2" id="KW-0597">Phosphoprotein</keyword>
<evidence type="ECO:0000256" key="4">
    <source>
        <dbReference type="ARBA" id="ARBA00022643"/>
    </source>
</evidence>
<evidence type="ECO:0000256" key="3">
    <source>
        <dbReference type="ARBA" id="ARBA00022630"/>
    </source>
</evidence>
<dbReference type="AlphaFoldDB" id="M1ZFP0"/>
<keyword evidence="6" id="KW-1133">Transmembrane helix</keyword>
<accession>M1ZFP0</accession>
<dbReference type="RefSeq" id="WP_005587865.1">
    <property type="nucleotide sequence ID" value="NZ_LT669839.1"/>
</dbReference>
<dbReference type="SMART" id="SM00900">
    <property type="entry name" value="FMN_bind"/>
    <property type="match status" value="1"/>
</dbReference>
<evidence type="ECO:0000259" key="7">
    <source>
        <dbReference type="SMART" id="SM00900"/>
    </source>
</evidence>
<keyword evidence="6" id="KW-0472">Membrane</keyword>
<protein>
    <recommendedName>
        <fullName evidence="7">FMN-binding domain-containing protein</fullName>
    </recommendedName>
</protein>
<sequence>MLKNKKFYLIFTIAIVIVVFALFYFNNPTSQEELKVKAFYPEAEEIRLVKDISDDMFISLNFPGVKRAYEVDGQMKAYVVSCVGYNGPIDVLVAIDDEKDELIGIEILNHEESLDYAEHIEEDWFLERFKNIVIDKYLNLVVLDKENPEDIVQVTGATISSQAVVNAVNTAIGAYQYKTNNIEMEKVADVVPQEMWQKDTNSFAINCGEESTRIDIEKIKEYEQVEMDVVLINTTGTETDMKVKGPTLRHVLEAEGKDLSDYEGIGITGRDGYYTMVDKEKLEANDVILVWQVNGKDLKEEEKPVRIAIPNELGPYWVKMVSNIDLYSEISPKDIDKVHIFEPLVEDIEPYYYEYYGSKDKSIEVGQILREFDVVDEKGFFTMAASDGLIKNETISLVRQRYFIKVEGENAPMNIAPNFKLGMNVKEMTHFSTTKDAVIFPEKMAGVVRTKNINGNEALLLEDVLLTAGMRWKDNNHFVAVSRDDSNREISIEEMLNYYIVEDGEQVNLYHDKDEIMKDLLRIEKK</sequence>
<keyword evidence="3" id="KW-0285">Flavoprotein</keyword>
<dbReference type="HOGENOM" id="CLU_517513_0_0_9"/>
<reference evidence="8 9" key="1">
    <citation type="submission" date="2016-11" db="EMBL/GenBank/DDBJ databases">
        <authorList>
            <person name="Manzoor S."/>
        </authorList>
    </citation>
    <scope>NUCLEOTIDE SEQUENCE [LARGE SCALE GENOMIC DNA]</scope>
    <source>
        <strain evidence="8">Clostridium ultunense strain Esp</strain>
    </source>
</reference>
<dbReference type="GO" id="GO:0022900">
    <property type="term" value="P:electron transport chain"/>
    <property type="evidence" value="ECO:0007669"/>
    <property type="project" value="InterPro"/>
</dbReference>
<evidence type="ECO:0000313" key="8">
    <source>
        <dbReference type="EMBL" id="SHD77474.1"/>
    </source>
</evidence>
<dbReference type="Proteomes" id="UP000245423">
    <property type="component" value="Chromosome 1"/>
</dbReference>
<dbReference type="InterPro" id="IPR007329">
    <property type="entry name" value="FMN-bd"/>
</dbReference>
<dbReference type="SUPFAM" id="SSF56524">
    <property type="entry name" value="Oxidoreductase molybdopterin-binding domain"/>
    <property type="match status" value="1"/>
</dbReference>
<dbReference type="InterPro" id="IPR010209">
    <property type="entry name" value="Ion_transpt_RnfG/RsxG"/>
</dbReference>
<keyword evidence="1" id="KW-0813">Transport</keyword>
<evidence type="ECO:0000256" key="5">
    <source>
        <dbReference type="ARBA" id="ARBA00022982"/>
    </source>
</evidence>